<protein>
    <submittedName>
        <fullName evidence="2">ABC transporter substrate-binding protein</fullName>
    </submittedName>
</protein>
<dbReference type="Gene3D" id="3.90.76.10">
    <property type="entry name" value="Dipeptide-binding Protein, Domain 1"/>
    <property type="match status" value="1"/>
</dbReference>
<dbReference type="SUPFAM" id="SSF53850">
    <property type="entry name" value="Periplasmic binding protein-like II"/>
    <property type="match status" value="1"/>
</dbReference>
<keyword evidence="3" id="KW-1185">Reference proteome</keyword>
<feature type="domain" description="Solute-binding protein family 5" evidence="1">
    <location>
        <begin position="85"/>
        <end position="473"/>
    </location>
</feature>
<reference evidence="2 3" key="1">
    <citation type="submission" date="2020-02" db="EMBL/GenBank/DDBJ databases">
        <authorList>
            <person name="Li X.-J."/>
            <person name="Han X.-M."/>
        </authorList>
    </citation>
    <scope>NUCLEOTIDE SEQUENCE [LARGE SCALE GENOMIC DNA]</scope>
    <source>
        <strain evidence="2 3">CCTCC AB 2017055</strain>
    </source>
</reference>
<evidence type="ECO:0000313" key="2">
    <source>
        <dbReference type="EMBL" id="NEE00516.1"/>
    </source>
</evidence>
<dbReference type="GO" id="GO:1904680">
    <property type="term" value="F:peptide transmembrane transporter activity"/>
    <property type="evidence" value="ECO:0007669"/>
    <property type="project" value="TreeGrafter"/>
</dbReference>
<dbReference type="GO" id="GO:0042597">
    <property type="term" value="C:periplasmic space"/>
    <property type="evidence" value="ECO:0007669"/>
    <property type="project" value="UniProtKB-ARBA"/>
</dbReference>
<name>A0A6L9S5T0_9ACTN</name>
<dbReference type="PANTHER" id="PTHR30290:SF83">
    <property type="entry name" value="ABC TRANSPORTER SUBSTRATE-BINDING PROTEIN"/>
    <property type="match status" value="1"/>
</dbReference>
<dbReference type="InterPro" id="IPR000914">
    <property type="entry name" value="SBP_5_dom"/>
</dbReference>
<dbReference type="PANTHER" id="PTHR30290">
    <property type="entry name" value="PERIPLASMIC BINDING COMPONENT OF ABC TRANSPORTER"/>
    <property type="match status" value="1"/>
</dbReference>
<dbReference type="PIRSF" id="PIRSF002741">
    <property type="entry name" value="MppA"/>
    <property type="match status" value="1"/>
</dbReference>
<dbReference type="Gene3D" id="3.40.190.10">
    <property type="entry name" value="Periplasmic binding protein-like II"/>
    <property type="match status" value="1"/>
</dbReference>
<dbReference type="Gene3D" id="3.10.105.10">
    <property type="entry name" value="Dipeptide-binding Protein, Domain 3"/>
    <property type="match status" value="1"/>
</dbReference>
<dbReference type="Proteomes" id="UP000475214">
    <property type="component" value="Unassembled WGS sequence"/>
</dbReference>
<accession>A0A6L9S5T0</accession>
<comment type="caution">
    <text evidence="2">The sequence shown here is derived from an EMBL/GenBank/DDBJ whole genome shotgun (WGS) entry which is preliminary data.</text>
</comment>
<dbReference type="EMBL" id="JAAGOA010000006">
    <property type="protein sequence ID" value="NEE00516.1"/>
    <property type="molecule type" value="Genomic_DNA"/>
</dbReference>
<dbReference type="AlphaFoldDB" id="A0A6L9S5T0"/>
<dbReference type="Pfam" id="PF00496">
    <property type="entry name" value="SBP_bac_5"/>
    <property type="match status" value="1"/>
</dbReference>
<dbReference type="InterPro" id="IPR030678">
    <property type="entry name" value="Peptide/Ni-bd"/>
</dbReference>
<dbReference type="GO" id="GO:0043190">
    <property type="term" value="C:ATP-binding cassette (ABC) transporter complex"/>
    <property type="evidence" value="ECO:0007669"/>
    <property type="project" value="InterPro"/>
</dbReference>
<dbReference type="InterPro" id="IPR039424">
    <property type="entry name" value="SBP_5"/>
</dbReference>
<organism evidence="2 3">
    <name type="scientific">Phytoactinopolyspora halotolerans</name>
    <dbReference type="NCBI Taxonomy" id="1981512"/>
    <lineage>
        <taxon>Bacteria</taxon>
        <taxon>Bacillati</taxon>
        <taxon>Actinomycetota</taxon>
        <taxon>Actinomycetes</taxon>
        <taxon>Jiangellales</taxon>
        <taxon>Jiangellaceae</taxon>
        <taxon>Phytoactinopolyspora</taxon>
    </lineage>
</organism>
<sequence>MCALVEVHVRRSARGVVQVACGVALMLAACGTDEPTGGRADAITVRGCKPENPLVPSMTMESCGGQVVDQLFSKLVRYDPDTAEPEYEIAESIESTDNQTWTVTLEDGWTFHNGDPITAQSFVDAWNWAAYAPNGSPNSHFFRRIEGYQDLQPEGENGSGERAITPDMVASTEMSGLRIVDELTFTVTLSQPEASFPKRVGYAAFAPLPDEFYEDPERFGENPIGSGPFEFVEWIRNSEIKLRRYDGYQGDTEPQIDEVTFRIYQDEGAAYSDLQADNLDLVPQLPTSALADDAYRDDLGERYVEKEALAVSTISFPPESVDDSYADPRLRQAISMAIDRETITESIFHGSREPATGWVAPGVAGYEPGVCGDNCTYDPERARELFDEAGGYDGTMTLSYNSDGDNKPWVDAVCNSIKNTLGVDCVGVPVADFSTFRSQINNREMTGMFRNLWQADYPSIESFLAEVYVTGASGNDTGYSNPEFDELIKDAASLPEEQAMAAYHEAESLLVDDMPSVPLWYTTTIAGYSTKVDNVKITPFQTIDLLSVVIK</sequence>
<evidence type="ECO:0000313" key="3">
    <source>
        <dbReference type="Proteomes" id="UP000475214"/>
    </source>
</evidence>
<gene>
    <name evidence="2" type="ORF">G1H10_10085</name>
</gene>
<evidence type="ECO:0000259" key="1">
    <source>
        <dbReference type="Pfam" id="PF00496"/>
    </source>
</evidence>
<proteinExistence type="predicted"/>
<dbReference type="CDD" id="cd00995">
    <property type="entry name" value="PBP2_NikA_DppA_OppA_like"/>
    <property type="match status" value="1"/>
</dbReference>
<dbReference type="GO" id="GO:0015833">
    <property type="term" value="P:peptide transport"/>
    <property type="evidence" value="ECO:0007669"/>
    <property type="project" value="TreeGrafter"/>
</dbReference>